<gene>
    <name evidence="1" type="ORF">FB382_003754</name>
</gene>
<name>A0A7W3J388_9ACTN</name>
<dbReference type="AlphaFoldDB" id="A0A7W3J388"/>
<keyword evidence="2" id="KW-1185">Reference proteome</keyword>
<comment type="caution">
    <text evidence="1">The sequence shown here is derived from an EMBL/GenBank/DDBJ whole genome shotgun (WGS) entry which is preliminary data.</text>
</comment>
<evidence type="ECO:0000313" key="1">
    <source>
        <dbReference type="EMBL" id="MBA8805463.1"/>
    </source>
</evidence>
<protein>
    <recommendedName>
        <fullName evidence="3">ClpX C4-type zinc finger</fullName>
    </recommendedName>
</protein>
<evidence type="ECO:0008006" key="3">
    <source>
        <dbReference type="Google" id="ProtNLM"/>
    </source>
</evidence>
<sequence>MDFSPIGRVCSFCGVVGTQDTKFSGGLGAMMCADCLSYYYEISQSPARIAAVSRPPWEGMSDVEMLSMLPLISATADQVAAFLEDWVQLARARKISWREIGKALGVSRQAAWERFAQREVPSRDSSVSPG</sequence>
<proteinExistence type="predicted"/>
<reference evidence="1 2" key="1">
    <citation type="submission" date="2020-07" db="EMBL/GenBank/DDBJ databases">
        <title>Sequencing the genomes of 1000 actinobacteria strains.</title>
        <authorList>
            <person name="Klenk H.-P."/>
        </authorList>
    </citation>
    <scope>NUCLEOTIDE SEQUENCE [LARGE SCALE GENOMIC DNA]</scope>
    <source>
        <strain evidence="1 2">DSM 21349</strain>
    </source>
</reference>
<organism evidence="1 2">
    <name type="scientific">Nocardioides ginsengisegetis</name>
    <dbReference type="NCBI Taxonomy" id="661491"/>
    <lineage>
        <taxon>Bacteria</taxon>
        <taxon>Bacillati</taxon>
        <taxon>Actinomycetota</taxon>
        <taxon>Actinomycetes</taxon>
        <taxon>Propionibacteriales</taxon>
        <taxon>Nocardioidaceae</taxon>
        <taxon>Nocardioides</taxon>
    </lineage>
</organism>
<evidence type="ECO:0000313" key="2">
    <source>
        <dbReference type="Proteomes" id="UP000580910"/>
    </source>
</evidence>
<accession>A0A7W3J388</accession>
<dbReference type="EMBL" id="JACGXA010000001">
    <property type="protein sequence ID" value="MBA8805463.1"/>
    <property type="molecule type" value="Genomic_DNA"/>
</dbReference>
<dbReference type="Proteomes" id="UP000580910">
    <property type="component" value="Unassembled WGS sequence"/>
</dbReference>
<dbReference type="RefSeq" id="WP_182541197.1">
    <property type="nucleotide sequence ID" value="NZ_JACGXA010000001.1"/>
</dbReference>